<feature type="compositionally biased region" description="Basic and acidic residues" evidence="2">
    <location>
        <begin position="147"/>
        <end position="156"/>
    </location>
</feature>
<feature type="compositionally biased region" description="Polar residues" evidence="2">
    <location>
        <begin position="110"/>
        <end position="129"/>
    </location>
</feature>
<reference evidence="5" key="1">
    <citation type="submission" date="2016-04" db="EMBL/GenBank/DDBJ databases">
        <title>Cephalotus genome sequencing.</title>
        <authorList>
            <person name="Fukushima K."/>
            <person name="Hasebe M."/>
            <person name="Fang X."/>
        </authorList>
    </citation>
    <scope>NUCLEOTIDE SEQUENCE [LARGE SCALE GENOMIC DNA]</scope>
    <source>
        <strain evidence="5">cv. St1</strain>
    </source>
</reference>
<gene>
    <name evidence="4" type="ORF">CFOL_v3_07250</name>
</gene>
<comment type="caution">
    <text evidence="4">The sequence shown here is derived from an EMBL/GenBank/DDBJ whole genome shotgun (WGS) entry which is preliminary data.</text>
</comment>
<evidence type="ECO:0000256" key="2">
    <source>
        <dbReference type="SAM" id="MobiDB-lite"/>
    </source>
</evidence>
<dbReference type="OrthoDB" id="1938127at2759"/>
<name>A0A1Q3B7H6_CEPFO</name>
<feature type="compositionally biased region" description="Polar residues" evidence="2">
    <location>
        <begin position="207"/>
        <end position="218"/>
    </location>
</feature>
<dbReference type="InParanoid" id="A0A1Q3B7H6"/>
<evidence type="ECO:0000256" key="1">
    <source>
        <dbReference type="SAM" id="Coils"/>
    </source>
</evidence>
<feature type="compositionally biased region" description="Low complexity" evidence="2">
    <location>
        <begin position="68"/>
        <end position="80"/>
    </location>
</feature>
<dbReference type="PANTHER" id="PTHR47491">
    <property type="entry name" value="CAP-GLY DOMAIN LINKER"/>
    <property type="match status" value="1"/>
</dbReference>
<dbReference type="PANTHER" id="PTHR47491:SF5">
    <property type="entry name" value="CAP-GLY DOMAIN LINKER"/>
    <property type="match status" value="1"/>
</dbReference>
<dbReference type="Pfam" id="PF24670">
    <property type="entry name" value="DUF7653"/>
    <property type="match status" value="1"/>
</dbReference>
<evidence type="ECO:0000313" key="4">
    <source>
        <dbReference type="EMBL" id="GAV63732.1"/>
    </source>
</evidence>
<dbReference type="Proteomes" id="UP000187406">
    <property type="component" value="Unassembled WGS sequence"/>
</dbReference>
<feature type="compositionally biased region" description="Low complexity" evidence="2">
    <location>
        <begin position="157"/>
        <end position="168"/>
    </location>
</feature>
<feature type="coiled-coil region" evidence="1">
    <location>
        <begin position="423"/>
        <end position="559"/>
    </location>
</feature>
<sequence>MKKLFSFISSSSNNGNENAVVPPTTDKQVYWESPSDGGAKNQSGSKAENNFRSPRGLFSKSRKQIHDSQSSSSNSGLRRSRSLSSAAFLVDGLGQSNVSCASDYNRTPCSSFSRVQLQQHDPSSRTRTATPERRCRVKRSEVVQSKHAIERPRDDSSGNSSFSSSNVSTKVLDRYIDGEQQEETNRPKSNSQRNNTGIRNVKEQLPPRSQYTAYTSPIDSVKNKPRARSFREGTRLHFSSRDWVENEFGHESPQRLAKNVIERLSHIHALPKSNLESDHDTPITIEDIYGGSLSRCSDSIPDVIPENSASLDEPYGVVNGYHRDGLSSFQKRSCFIGKHSNDLNSVETGEDRDVELNRRSKEAEKRFMLFSEELEQERFLLDCGFDMSSLVQTIKNLTEERVSLALEISGLLQSRIAERASANEELGLAKEELESRTRRLEKEKNEMQSALEKELDRRSSDWSFKLEKFQLEESRLRERVRELAEHNVALQRDVSSFSGREKEFKDQTTRVEQTSEENQYLRQNLFEIQEKYRAAEEDLDCLKRNFEEKDKECRELQKSISSLVKTCSEQVKTIEGLREGFGEEIAKNHSPEESEKYVAKLQREQMRLTGIELALRREVESYGLQVDSLRHENIDLLNRLKGNGKDSGVVTFKLDREMWARTYCLQNQGLYMLKESTRFCSKLLEFIKGRAGQLSEAKQGAEFIKNGLDGQFFVESDMKLQGFKRGTESLSRSLEKMSFLLNEKSNPVAQESPTPCIDADGSGKLNNPTPEQIIRSELKAETLLTSLLKEKIYSKELEAEQLQAEVAAAVRGNDLLKCEVQNAWDELSCVTHKLKELEILMLKKDESISQLENNLQENTKELTIMRGILPKVSEERDLMWEEVKRYNENNMLLNSEINQLKKKIEALDEDILLKEGQITILKDTLGRKPFDFLAINDSTRDYLLE</sequence>
<evidence type="ECO:0000313" key="5">
    <source>
        <dbReference type="Proteomes" id="UP000187406"/>
    </source>
</evidence>
<evidence type="ECO:0000259" key="3">
    <source>
        <dbReference type="Pfam" id="PF24670"/>
    </source>
</evidence>
<feature type="compositionally biased region" description="Low complexity" evidence="2">
    <location>
        <begin position="9"/>
        <end position="18"/>
    </location>
</feature>
<feature type="compositionally biased region" description="Polar residues" evidence="2">
    <location>
        <begin position="187"/>
        <end position="198"/>
    </location>
</feature>
<proteinExistence type="predicted"/>
<feature type="compositionally biased region" description="Polar residues" evidence="2">
    <location>
        <begin position="40"/>
        <end position="52"/>
    </location>
</feature>
<feature type="coiled-coil region" evidence="1">
    <location>
        <begin position="834"/>
        <end position="917"/>
    </location>
</feature>
<organism evidence="4 5">
    <name type="scientific">Cephalotus follicularis</name>
    <name type="common">Albany pitcher plant</name>
    <dbReference type="NCBI Taxonomy" id="3775"/>
    <lineage>
        <taxon>Eukaryota</taxon>
        <taxon>Viridiplantae</taxon>
        <taxon>Streptophyta</taxon>
        <taxon>Embryophyta</taxon>
        <taxon>Tracheophyta</taxon>
        <taxon>Spermatophyta</taxon>
        <taxon>Magnoliopsida</taxon>
        <taxon>eudicotyledons</taxon>
        <taxon>Gunneridae</taxon>
        <taxon>Pentapetalae</taxon>
        <taxon>rosids</taxon>
        <taxon>fabids</taxon>
        <taxon>Oxalidales</taxon>
        <taxon>Cephalotaceae</taxon>
        <taxon>Cephalotus</taxon>
    </lineage>
</organism>
<feature type="compositionally biased region" description="Basic and acidic residues" evidence="2">
    <location>
        <begin position="130"/>
        <end position="141"/>
    </location>
</feature>
<dbReference type="STRING" id="3775.A0A1Q3B7H6"/>
<dbReference type="EMBL" id="BDDD01000317">
    <property type="protein sequence ID" value="GAV63732.1"/>
    <property type="molecule type" value="Genomic_DNA"/>
</dbReference>
<keyword evidence="1" id="KW-0175">Coiled coil</keyword>
<dbReference type="FunCoup" id="A0A1Q3B7H6">
    <property type="interactions" value="695"/>
</dbReference>
<dbReference type="InterPro" id="IPR056070">
    <property type="entry name" value="DUF7653"/>
</dbReference>
<accession>A0A1Q3B7H6</accession>
<feature type="region of interest" description="Disordered" evidence="2">
    <location>
        <begin position="110"/>
        <end position="228"/>
    </location>
</feature>
<dbReference type="AlphaFoldDB" id="A0A1Q3B7H6"/>
<feature type="domain" description="DUF7653" evidence="3">
    <location>
        <begin position="614"/>
        <end position="745"/>
    </location>
</feature>
<feature type="region of interest" description="Disordered" evidence="2">
    <location>
        <begin position="1"/>
        <end position="80"/>
    </location>
</feature>
<keyword evidence="5" id="KW-1185">Reference proteome</keyword>
<protein>
    <recommendedName>
        <fullName evidence="3">DUF7653 domain-containing protein</fullName>
    </recommendedName>
</protein>